<name>I0HQQ8_RUBGI</name>
<dbReference type="PATRIC" id="fig|983917.3.peg.1934"/>
<sequence>MAESLRARHLWLRRLGWLLLIWAASIAALGAVALGLRLLMGWVGMTA</sequence>
<evidence type="ECO:0008006" key="4">
    <source>
        <dbReference type="Google" id="ProtNLM"/>
    </source>
</evidence>
<dbReference type="InterPro" id="IPR018895">
    <property type="entry name" value="DUF2474"/>
</dbReference>
<reference evidence="2 3" key="1">
    <citation type="journal article" date="2012" name="J. Bacteriol.">
        <title>Complete genome sequence of phototrophic betaproteobacterium Rubrivivax gelatinosus IL144.</title>
        <authorList>
            <person name="Nagashima S."/>
            <person name="Kamimura A."/>
            <person name="Shimizu T."/>
            <person name="Nakamura-isaki S."/>
            <person name="Aono E."/>
            <person name="Sakamoto K."/>
            <person name="Ichikawa N."/>
            <person name="Nakazawa H."/>
            <person name="Sekine M."/>
            <person name="Yamazaki S."/>
            <person name="Fujita N."/>
            <person name="Shimada K."/>
            <person name="Hanada S."/>
            <person name="Nagashima K.V.P."/>
        </authorList>
    </citation>
    <scope>NUCLEOTIDE SEQUENCE [LARGE SCALE GENOMIC DNA]</scope>
    <source>
        <strain evidence="3">NBRC 100245 / IL144</strain>
    </source>
</reference>
<keyword evidence="1" id="KW-0472">Membrane</keyword>
<organism evidence="2 3">
    <name type="scientific">Rubrivivax gelatinosus (strain NBRC 100245 / IL144)</name>
    <dbReference type="NCBI Taxonomy" id="983917"/>
    <lineage>
        <taxon>Bacteria</taxon>
        <taxon>Pseudomonadati</taxon>
        <taxon>Pseudomonadota</taxon>
        <taxon>Betaproteobacteria</taxon>
        <taxon>Burkholderiales</taxon>
        <taxon>Sphaerotilaceae</taxon>
        <taxon>Rubrivivax</taxon>
    </lineage>
</organism>
<protein>
    <recommendedName>
        <fullName evidence="4">DUF2474 family protein</fullName>
    </recommendedName>
</protein>
<dbReference type="Pfam" id="PF10617">
    <property type="entry name" value="DUF2474"/>
    <property type="match status" value="1"/>
</dbReference>
<dbReference type="Proteomes" id="UP000007883">
    <property type="component" value="Chromosome"/>
</dbReference>
<evidence type="ECO:0000256" key="1">
    <source>
        <dbReference type="SAM" id="Phobius"/>
    </source>
</evidence>
<dbReference type="KEGG" id="rge:RGE_20040"/>
<keyword evidence="3" id="KW-1185">Reference proteome</keyword>
<proteinExistence type="predicted"/>
<dbReference type="EMBL" id="AP012320">
    <property type="protein sequence ID" value="BAL95345.1"/>
    <property type="molecule type" value="Genomic_DNA"/>
</dbReference>
<feature type="transmembrane region" description="Helical" evidence="1">
    <location>
        <begin position="15"/>
        <end position="40"/>
    </location>
</feature>
<dbReference type="HOGENOM" id="CLU_203653_2_1_4"/>
<gene>
    <name evidence="2" type="ordered locus">RGE_20040</name>
</gene>
<evidence type="ECO:0000313" key="2">
    <source>
        <dbReference type="EMBL" id="BAL95345.1"/>
    </source>
</evidence>
<dbReference type="AlphaFoldDB" id="I0HQQ8"/>
<keyword evidence="1" id="KW-0812">Transmembrane</keyword>
<keyword evidence="1" id="KW-1133">Transmembrane helix</keyword>
<dbReference type="RefSeq" id="WP_014428208.1">
    <property type="nucleotide sequence ID" value="NC_017075.1"/>
</dbReference>
<evidence type="ECO:0000313" key="3">
    <source>
        <dbReference type="Proteomes" id="UP000007883"/>
    </source>
</evidence>
<accession>I0HQQ8</accession>